<name>A0A2I9CS98_9DEIO</name>
<evidence type="ECO:0000256" key="4">
    <source>
        <dbReference type="ARBA" id="ARBA00022630"/>
    </source>
</evidence>
<dbReference type="GO" id="GO:0016740">
    <property type="term" value="F:transferase activity"/>
    <property type="evidence" value="ECO:0007669"/>
    <property type="project" value="UniProtKB-KW"/>
</dbReference>
<sequence>MPALKAALLGTTVHLRGVGATRVLAEMRRLEALLTRFRASPLTRLNQSGVLEDPPAELTAALRHALRIARATRGLVTPTVLGALQQVGYGEPSPGRPLARGVPDARQVRVSAGSIHLAPGVGLDLGGTAKTWIASRASAGFEGEFVLDAGGDVLLAQRAPVSVSVAHPFGGPPLALDLPAGRWGVATSSVLTRVFPGGPHLIDPRTGRPLRSRLVQVTVAARQLTVAEVLTKLAFLDEAELGRLARRAVVLAYERSGRALLWGPGGFGPVRGAA</sequence>
<evidence type="ECO:0000256" key="9">
    <source>
        <dbReference type="ARBA" id="ARBA00031306"/>
    </source>
</evidence>
<proteinExistence type="predicted"/>
<protein>
    <recommendedName>
        <fullName evidence="3">FAD:protein FMN transferase</fullName>
        <ecNumber evidence="2">2.7.1.180</ecNumber>
    </recommendedName>
    <alternativeName>
        <fullName evidence="9">Flavin transferase</fullName>
    </alternativeName>
</protein>
<dbReference type="Gene3D" id="3.10.520.10">
    <property type="entry name" value="ApbE-like domains"/>
    <property type="match status" value="1"/>
</dbReference>
<evidence type="ECO:0000256" key="8">
    <source>
        <dbReference type="ARBA" id="ARBA00022842"/>
    </source>
</evidence>
<dbReference type="SUPFAM" id="SSF143631">
    <property type="entry name" value="ApbE-like"/>
    <property type="match status" value="1"/>
</dbReference>
<evidence type="ECO:0000256" key="2">
    <source>
        <dbReference type="ARBA" id="ARBA00011955"/>
    </source>
</evidence>
<evidence type="ECO:0000256" key="3">
    <source>
        <dbReference type="ARBA" id="ARBA00016337"/>
    </source>
</evidence>
<evidence type="ECO:0000313" key="11">
    <source>
        <dbReference type="EMBL" id="GBF04512.1"/>
    </source>
</evidence>
<keyword evidence="8" id="KW-0460">Magnesium</keyword>
<evidence type="ECO:0000313" key="12">
    <source>
        <dbReference type="Proteomes" id="UP000236569"/>
    </source>
</evidence>
<dbReference type="Pfam" id="PF02424">
    <property type="entry name" value="ApbE"/>
    <property type="match status" value="1"/>
</dbReference>
<comment type="caution">
    <text evidence="11">The sequence shown here is derived from an EMBL/GenBank/DDBJ whole genome shotgun (WGS) entry which is preliminary data.</text>
</comment>
<reference evidence="12" key="1">
    <citation type="submission" date="2018-01" db="EMBL/GenBank/DDBJ databases">
        <title>Draft Genome Sequence of the Radioresistant Bacterium Deinococcus aerius TR0125, Isolated from the Higher Atmosphere above Japan.</title>
        <authorList>
            <person name="Satoh K."/>
            <person name="Arai H."/>
            <person name="Sanzen T."/>
            <person name="Kawaguchi Y."/>
            <person name="Hayashi H."/>
            <person name="Yokobori S."/>
            <person name="Yamagishi A."/>
            <person name="Oono Y."/>
            <person name="Narumi I."/>
        </authorList>
    </citation>
    <scope>NUCLEOTIDE SEQUENCE [LARGE SCALE GENOMIC DNA]</scope>
    <source>
        <strain evidence="12">TR0125</strain>
    </source>
</reference>
<gene>
    <name evidence="11" type="ORF">DAERI_020109</name>
</gene>
<evidence type="ECO:0000256" key="5">
    <source>
        <dbReference type="ARBA" id="ARBA00022679"/>
    </source>
</evidence>
<dbReference type="OrthoDB" id="9778595at2"/>
<organism evidence="11 12">
    <name type="scientific">Deinococcus aerius</name>
    <dbReference type="NCBI Taxonomy" id="200253"/>
    <lineage>
        <taxon>Bacteria</taxon>
        <taxon>Thermotogati</taxon>
        <taxon>Deinococcota</taxon>
        <taxon>Deinococci</taxon>
        <taxon>Deinococcales</taxon>
        <taxon>Deinococcaceae</taxon>
        <taxon>Deinococcus</taxon>
    </lineage>
</organism>
<evidence type="ECO:0000256" key="1">
    <source>
        <dbReference type="ARBA" id="ARBA00001946"/>
    </source>
</evidence>
<dbReference type="GO" id="GO:0046872">
    <property type="term" value="F:metal ion binding"/>
    <property type="evidence" value="ECO:0007669"/>
    <property type="project" value="UniProtKB-KW"/>
</dbReference>
<keyword evidence="6" id="KW-0479">Metal-binding</keyword>
<accession>A0A2I9CS98</accession>
<dbReference type="PANTHER" id="PTHR30040:SF2">
    <property type="entry name" value="FAD:PROTEIN FMN TRANSFERASE"/>
    <property type="match status" value="1"/>
</dbReference>
<comment type="cofactor">
    <cofactor evidence="1">
        <name>Mg(2+)</name>
        <dbReference type="ChEBI" id="CHEBI:18420"/>
    </cofactor>
</comment>
<keyword evidence="12" id="KW-1185">Reference proteome</keyword>
<dbReference type="EMBL" id="BFAG01000002">
    <property type="protein sequence ID" value="GBF04512.1"/>
    <property type="molecule type" value="Genomic_DNA"/>
</dbReference>
<evidence type="ECO:0000256" key="6">
    <source>
        <dbReference type="ARBA" id="ARBA00022723"/>
    </source>
</evidence>
<keyword evidence="4" id="KW-0285">Flavoprotein</keyword>
<dbReference type="AlphaFoldDB" id="A0A2I9CS98"/>
<dbReference type="PANTHER" id="PTHR30040">
    <property type="entry name" value="THIAMINE BIOSYNTHESIS LIPOPROTEIN APBE"/>
    <property type="match status" value="1"/>
</dbReference>
<dbReference type="RefSeq" id="WP_012173340.1">
    <property type="nucleotide sequence ID" value="NZ_BFAG01000002.1"/>
</dbReference>
<dbReference type="EC" id="2.7.1.180" evidence="2"/>
<evidence type="ECO:0000256" key="10">
    <source>
        <dbReference type="ARBA" id="ARBA00048540"/>
    </source>
</evidence>
<evidence type="ECO:0000256" key="7">
    <source>
        <dbReference type="ARBA" id="ARBA00022827"/>
    </source>
</evidence>
<comment type="catalytic activity">
    <reaction evidence="10">
        <text>L-threonyl-[protein] + FAD = FMN-L-threonyl-[protein] + AMP + H(+)</text>
        <dbReference type="Rhea" id="RHEA:36847"/>
        <dbReference type="Rhea" id="RHEA-COMP:11060"/>
        <dbReference type="Rhea" id="RHEA-COMP:11061"/>
        <dbReference type="ChEBI" id="CHEBI:15378"/>
        <dbReference type="ChEBI" id="CHEBI:30013"/>
        <dbReference type="ChEBI" id="CHEBI:57692"/>
        <dbReference type="ChEBI" id="CHEBI:74257"/>
        <dbReference type="ChEBI" id="CHEBI:456215"/>
        <dbReference type="EC" id="2.7.1.180"/>
    </reaction>
</comment>
<dbReference type="Proteomes" id="UP000236569">
    <property type="component" value="Unassembled WGS sequence"/>
</dbReference>
<dbReference type="InterPro" id="IPR024932">
    <property type="entry name" value="ApbE"/>
</dbReference>
<keyword evidence="11" id="KW-0449">Lipoprotein</keyword>
<keyword evidence="5" id="KW-0808">Transferase</keyword>
<dbReference type="InterPro" id="IPR003374">
    <property type="entry name" value="ApbE-like_sf"/>
</dbReference>
<keyword evidence="7" id="KW-0274">FAD</keyword>